<name>A0A7S4V478_9DINO</name>
<dbReference type="EMBL" id="HBNR01056890">
    <property type="protein sequence ID" value="CAE4624010.1"/>
    <property type="molecule type" value="Transcribed_RNA"/>
</dbReference>
<evidence type="ECO:0000313" key="1">
    <source>
        <dbReference type="EMBL" id="CAE4624010.1"/>
    </source>
</evidence>
<reference evidence="1" key="1">
    <citation type="submission" date="2021-01" db="EMBL/GenBank/DDBJ databases">
        <authorList>
            <person name="Corre E."/>
            <person name="Pelletier E."/>
            <person name="Niang G."/>
            <person name="Scheremetjew M."/>
            <person name="Finn R."/>
            <person name="Kale V."/>
            <person name="Holt S."/>
            <person name="Cochrane G."/>
            <person name="Meng A."/>
            <person name="Brown T."/>
            <person name="Cohen L."/>
        </authorList>
    </citation>
    <scope>NUCLEOTIDE SEQUENCE</scope>
    <source>
        <strain evidence="1">CCMP3105</strain>
    </source>
</reference>
<protein>
    <submittedName>
        <fullName evidence="1">Uncharacterized protein</fullName>
    </submittedName>
</protein>
<proteinExistence type="predicted"/>
<dbReference type="AlphaFoldDB" id="A0A7S4V478"/>
<sequence length="99" mass="10874">MASSVAFVTRNVLATKFGSVGEMGRVAGARPSQGARVPALWESSGSTSPWWPAEAARFHFFMYQLSSFWVRTLLATCHIPRRTTPEAWSLTSSCKCCLS</sequence>
<organism evidence="1">
    <name type="scientific">Alexandrium monilatum</name>
    <dbReference type="NCBI Taxonomy" id="311494"/>
    <lineage>
        <taxon>Eukaryota</taxon>
        <taxon>Sar</taxon>
        <taxon>Alveolata</taxon>
        <taxon>Dinophyceae</taxon>
        <taxon>Gonyaulacales</taxon>
        <taxon>Pyrocystaceae</taxon>
        <taxon>Alexandrium</taxon>
    </lineage>
</organism>
<gene>
    <name evidence="1" type="ORF">AMON00008_LOCUS39998</name>
</gene>
<accession>A0A7S4V478</accession>